<dbReference type="GO" id="GO:0003855">
    <property type="term" value="F:3-dehydroquinate dehydratase activity"/>
    <property type="evidence" value="ECO:0007669"/>
    <property type="project" value="UniProtKB-EC"/>
</dbReference>
<dbReference type="Gene3D" id="3.40.50.9100">
    <property type="entry name" value="Dehydroquinase, class II"/>
    <property type="match status" value="1"/>
</dbReference>
<protein>
    <recommendedName>
        <fullName evidence="1">3-dehydroquinate dehydratase</fullName>
        <ecNumber evidence="1">4.2.1.10</ecNumber>
    </recommendedName>
</protein>
<gene>
    <name evidence="4" type="primary">aroQ_16</name>
    <name evidence="4" type="ORF">SDC9_91951</name>
</gene>
<dbReference type="NCBIfam" id="NF003807">
    <property type="entry name" value="PRK05395.1-4"/>
    <property type="match status" value="1"/>
</dbReference>
<dbReference type="InterPro" id="IPR000182">
    <property type="entry name" value="GNAT_dom"/>
</dbReference>
<dbReference type="NCBIfam" id="NF003806">
    <property type="entry name" value="PRK05395.1-3"/>
    <property type="match status" value="1"/>
</dbReference>
<accession>A0A644ZWE9</accession>
<evidence type="ECO:0000259" key="3">
    <source>
        <dbReference type="PROSITE" id="PS51186"/>
    </source>
</evidence>
<dbReference type="Gene3D" id="3.40.630.30">
    <property type="match status" value="1"/>
</dbReference>
<dbReference type="CDD" id="cd00466">
    <property type="entry name" value="DHQase_II"/>
    <property type="match status" value="1"/>
</dbReference>
<evidence type="ECO:0000256" key="1">
    <source>
        <dbReference type="ARBA" id="ARBA00012060"/>
    </source>
</evidence>
<evidence type="ECO:0000256" key="2">
    <source>
        <dbReference type="ARBA" id="ARBA00023239"/>
    </source>
</evidence>
<comment type="caution">
    <text evidence="4">The sequence shown here is derived from an EMBL/GenBank/DDBJ whole genome shotgun (WGS) entry which is preliminary data.</text>
</comment>
<dbReference type="GO" id="GO:0019631">
    <property type="term" value="P:quinate catabolic process"/>
    <property type="evidence" value="ECO:0007669"/>
    <property type="project" value="TreeGrafter"/>
</dbReference>
<dbReference type="PANTHER" id="PTHR21272">
    <property type="entry name" value="CATABOLIC 3-DEHYDROQUINASE"/>
    <property type="match status" value="1"/>
</dbReference>
<feature type="domain" description="N-acetyltransferase" evidence="3">
    <location>
        <begin position="152"/>
        <end position="302"/>
    </location>
</feature>
<organism evidence="4">
    <name type="scientific">bioreactor metagenome</name>
    <dbReference type="NCBI Taxonomy" id="1076179"/>
    <lineage>
        <taxon>unclassified sequences</taxon>
        <taxon>metagenomes</taxon>
        <taxon>ecological metagenomes</taxon>
    </lineage>
</organism>
<dbReference type="InterPro" id="IPR018509">
    <property type="entry name" value="DHquinase_II_CS"/>
</dbReference>
<dbReference type="SUPFAM" id="SSF55729">
    <property type="entry name" value="Acyl-CoA N-acyltransferases (Nat)"/>
    <property type="match status" value="1"/>
</dbReference>
<dbReference type="SUPFAM" id="SSF52304">
    <property type="entry name" value="Type II 3-dehydroquinate dehydratase"/>
    <property type="match status" value="1"/>
</dbReference>
<sequence length="302" mass="34616">MKFLVLNGPNLNLLGVREPGVYGSQTYEDLLAFLMNSAKNLSVDVECRQTNHEGVLVDWIQEARQSYDGIIINPAAYTHTSIAILDALLAVKLPAVEVHLSDTQKREAFRKQSYAGLACQKTFQGFGFEGYRLAMEWLKHHLEQKNQTGNAIEIRPYKDIDWEHLQRIHDAARQQELARCGYLEGYTNLLATFEEENLFEGQVAVLLLHEVPRGFVAFTNHEITWFYVEPGYQRRGFGKKLLYYTLQHTKRPLSVWVLHGNLPAISFYESMGFAFMEEKKGPLHRSQSQPIYAIGLRYGLMG</sequence>
<dbReference type="InterPro" id="IPR016181">
    <property type="entry name" value="Acyl_CoA_acyltransferase"/>
</dbReference>
<dbReference type="EMBL" id="VSSQ01010805">
    <property type="protein sequence ID" value="MPM45265.1"/>
    <property type="molecule type" value="Genomic_DNA"/>
</dbReference>
<proteinExistence type="inferred from homology"/>
<dbReference type="Pfam" id="PF01220">
    <property type="entry name" value="DHquinase_II"/>
    <property type="match status" value="1"/>
</dbReference>
<dbReference type="NCBIfam" id="TIGR01088">
    <property type="entry name" value="aroQ"/>
    <property type="match status" value="1"/>
</dbReference>
<reference evidence="4" key="1">
    <citation type="submission" date="2019-08" db="EMBL/GenBank/DDBJ databases">
        <authorList>
            <person name="Kucharzyk K."/>
            <person name="Murdoch R.W."/>
            <person name="Higgins S."/>
            <person name="Loffler F."/>
        </authorList>
    </citation>
    <scope>NUCLEOTIDE SEQUENCE</scope>
</reference>
<dbReference type="CDD" id="cd04301">
    <property type="entry name" value="NAT_SF"/>
    <property type="match status" value="1"/>
</dbReference>
<dbReference type="InterPro" id="IPR036441">
    <property type="entry name" value="DHquinase_II_sf"/>
</dbReference>
<name>A0A644ZWE9_9ZZZZ</name>
<dbReference type="EC" id="4.2.1.10" evidence="1"/>
<keyword evidence="2 4" id="KW-0456">Lyase</keyword>
<dbReference type="InterPro" id="IPR001874">
    <property type="entry name" value="DHquinase_II"/>
</dbReference>
<dbReference type="NCBIfam" id="NF003805">
    <property type="entry name" value="PRK05395.1-2"/>
    <property type="match status" value="1"/>
</dbReference>
<dbReference type="PROSITE" id="PS01029">
    <property type="entry name" value="DEHYDROQUINASE_II"/>
    <property type="match status" value="1"/>
</dbReference>
<dbReference type="Pfam" id="PF00583">
    <property type="entry name" value="Acetyltransf_1"/>
    <property type="match status" value="1"/>
</dbReference>
<dbReference type="PANTHER" id="PTHR21272:SF3">
    <property type="entry name" value="CATABOLIC 3-DEHYDROQUINASE"/>
    <property type="match status" value="1"/>
</dbReference>
<evidence type="ECO:0000313" key="4">
    <source>
        <dbReference type="EMBL" id="MPM45265.1"/>
    </source>
</evidence>
<dbReference type="PROSITE" id="PS51186">
    <property type="entry name" value="GNAT"/>
    <property type="match status" value="1"/>
</dbReference>
<dbReference type="GO" id="GO:0016747">
    <property type="term" value="F:acyltransferase activity, transferring groups other than amino-acyl groups"/>
    <property type="evidence" value="ECO:0007669"/>
    <property type="project" value="InterPro"/>
</dbReference>
<dbReference type="AlphaFoldDB" id="A0A644ZWE9"/>
<dbReference type="HAMAP" id="MF_00169">
    <property type="entry name" value="AroQ"/>
    <property type="match status" value="1"/>
</dbReference>